<organism evidence="6 7">
    <name type="scientific">Gnathostoma spinigerum</name>
    <dbReference type="NCBI Taxonomy" id="75299"/>
    <lineage>
        <taxon>Eukaryota</taxon>
        <taxon>Metazoa</taxon>
        <taxon>Ecdysozoa</taxon>
        <taxon>Nematoda</taxon>
        <taxon>Chromadorea</taxon>
        <taxon>Rhabditida</taxon>
        <taxon>Spirurina</taxon>
        <taxon>Gnathostomatomorpha</taxon>
        <taxon>Gnathostomatoidea</taxon>
        <taxon>Gnathostomatidae</taxon>
        <taxon>Gnathostoma</taxon>
    </lineage>
</organism>
<sequence length="143" mass="16189">MWNLFCIFLFVSIASTVNGSLQSVAVKGRFMCDGKPAAKVTVKLYNKNTFIDSKMSKVKSNATGYFELSGADRELSRLDLKLNIYHDCNDYLLGFIPKPCQRKISIRIPKKYLTYGAIPQKTYDIGVMELSGKVKGEERDCFH</sequence>
<dbReference type="AlphaFoldDB" id="A0ABD6E967"/>
<dbReference type="PANTHER" id="PTHR21700:SF3">
    <property type="entry name" value="TRANSTHYRETIN-LIKE PROTEIN 5"/>
    <property type="match status" value="1"/>
</dbReference>
<dbReference type="GO" id="GO:0005576">
    <property type="term" value="C:extracellular region"/>
    <property type="evidence" value="ECO:0007669"/>
    <property type="project" value="UniProtKB-SubCell"/>
</dbReference>
<evidence type="ECO:0000256" key="1">
    <source>
        <dbReference type="ARBA" id="ARBA00004613"/>
    </source>
</evidence>
<comment type="similarity">
    <text evidence="2">Belongs to the nematode transthyretin-like family.</text>
</comment>
<keyword evidence="3" id="KW-0964">Secreted</keyword>
<protein>
    <recommendedName>
        <fullName evidence="8">Transthyretin-like family protein</fullName>
    </recommendedName>
</protein>
<dbReference type="PANTHER" id="PTHR21700">
    <property type="entry name" value="TRANSTHYRETIN-LIKE FAMILY PROTEIN-RELATED"/>
    <property type="match status" value="1"/>
</dbReference>
<evidence type="ECO:0000256" key="4">
    <source>
        <dbReference type="ARBA" id="ARBA00022729"/>
    </source>
</evidence>
<feature type="signal peptide" evidence="5">
    <location>
        <begin position="1"/>
        <end position="19"/>
    </location>
</feature>
<evidence type="ECO:0000256" key="3">
    <source>
        <dbReference type="ARBA" id="ARBA00022525"/>
    </source>
</evidence>
<dbReference type="EMBL" id="JBGFUD010001666">
    <property type="protein sequence ID" value="MFH4976598.1"/>
    <property type="molecule type" value="Genomic_DNA"/>
</dbReference>
<comment type="caution">
    <text evidence="6">The sequence shown here is derived from an EMBL/GenBank/DDBJ whole genome shotgun (WGS) entry which is preliminary data.</text>
</comment>
<accession>A0ABD6E967</accession>
<proteinExistence type="inferred from homology"/>
<feature type="chain" id="PRO_5044787638" description="Transthyretin-like family protein" evidence="5">
    <location>
        <begin position="20"/>
        <end position="143"/>
    </location>
</feature>
<comment type="subcellular location">
    <subcellularLocation>
        <location evidence="1">Secreted</location>
    </subcellularLocation>
</comment>
<dbReference type="InterPro" id="IPR001534">
    <property type="entry name" value="Transthyretin-like"/>
</dbReference>
<evidence type="ECO:0008006" key="8">
    <source>
        <dbReference type="Google" id="ProtNLM"/>
    </source>
</evidence>
<dbReference type="InterPro" id="IPR038479">
    <property type="entry name" value="Transthyretin-like_sf"/>
</dbReference>
<evidence type="ECO:0000256" key="2">
    <source>
        <dbReference type="ARBA" id="ARBA00010112"/>
    </source>
</evidence>
<dbReference type="Gene3D" id="2.60.40.3330">
    <property type="match status" value="1"/>
</dbReference>
<name>A0ABD6E967_9BILA</name>
<keyword evidence="4 5" id="KW-0732">Signal</keyword>
<dbReference type="Pfam" id="PF01060">
    <property type="entry name" value="TTR-52"/>
    <property type="match status" value="1"/>
</dbReference>
<reference evidence="6 7" key="1">
    <citation type="submission" date="2024-08" db="EMBL/GenBank/DDBJ databases">
        <title>Gnathostoma spinigerum genome.</title>
        <authorList>
            <person name="Gonzalez-Bertolin B."/>
            <person name="Monzon S."/>
            <person name="Zaballos A."/>
            <person name="Jimenez P."/>
            <person name="Dekumyoy P."/>
            <person name="Varona S."/>
            <person name="Cuesta I."/>
            <person name="Sumanam S."/>
            <person name="Adisakwattana P."/>
            <person name="Gasser R.B."/>
            <person name="Hernandez-Gonzalez A."/>
            <person name="Young N.D."/>
            <person name="Perteguer M.J."/>
        </authorList>
    </citation>
    <scope>NUCLEOTIDE SEQUENCE [LARGE SCALE GENOMIC DNA]</scope>
    <source>
        <strain evidence="6">AL3</strain>
        <tissue evidence="6">Liver</tissue>
    </source>
</reference>
<dbReference type="Proteomes" id="UP001608902">
    <property type="component" value="Unassembled WGS sequence"/>
</dbReference>
<keyword evidence="7" id="KW-1185">Reference proteome</keyword>
<evidence type="ECO:0000313" key="7">
    <source>
        <dbReference type="Proteomes" id="UP001608902"/>
    </source>
</evidence>
<evidence type="ECO:0000313" key="6">
    <source>
        <dbReference type="EMBL" id="MFH4976598.1"/>
    </source>
</evidence>
<gene>
    <name evidence="6" type="ORF">AB6A40_003307</name>
</gene>
<evidence type="ECO:0000256" key="5">
    <source>
        <dbReference type="SAM" id="SignalP"/>
    </source>
</evidence>